<feature type="compositionally biased region" description="Basic and acidic residues" evidence="1">
    <location>
        <begin position="256"/>
        <end position="271"/>
    </location>
</feature>
<organism evidence="2 3">
    <name type="scientific">Cinchona calisaya</name>
    <dbReference type="NCBI Taxonomy" id="153742"/>
    <lineage>
        <taxon>Eukaryota</taxon>
        <taxon>Viridiplantae</taxon>
        <taxon>Streptophyta</taxon>
        <taxon>Embryophyta</taxon>
        <taxon>Tracheophyta</taxon>
        <taxon>Spermatophyta</taxon>
        <taxon>Magnoliopsida</taxon>
        <taxon>eudicotyledons</taxon>
        <taxon>Gunneridae</taxon>
        <taxon>Pentapetalae</taxon>
        <taxon>asterids</taxon>
        <taxon>lamiids</taxon>
        <taxon>Gentianales</taxon>
        <taxon>Rubiaceae</taxon>
        <taxon>Cinchonoideae</taxon>
        <taxon>Cinchoneae</taxon>
        <taxon>Cinchona</taxon>
    </lineage>
</organism>
<keyword evidence="3" id="KW-1185">Reference proteome</keyword>
<dbReference type="Proteomes" id="UP001630127">
    <property type="component" value="Unassembled WGS sequence"/>
</dbReference>
<feature type="region of interest" description="Disordered" evidence="1">
    <location>
        <begin position="253"/>
        <end position="276"/>
    </location>
</feature>
<dbReference type="AlphaFoldDB" id="A0ABD2ZUB3"/>
<reference evidence="2 3" key="1">
    <citation type="submission" date="2024-11" db="EMBL/GenBank/DDBJ databases">
        <title>A near-complete genome assembly of Cinchona calisaya.</title>
        <authorList>
            <person name="Lian D.C."/>
            <person name="Zhao X.W."/>
            <person name="Wei L."/>
        </authorList>
    </citation>
    <scope>NUCLEOTIDE SEQUENCE [LARGE SCALE GENOMIC DNA]</scope>
    <source>
        <tissue evidence="2">Nenye</tissue>
    </source>
</reference>
<dbReference type="EMBL" id="JBJUIK010000007">
    <property type="protein sequence ID" value="KAL3522578.1"/>
    <property type="molecule type" value="Genomic_DNA"/>
</dbReference>
<protein>
    <submittedName>
        <fullName evidence="2">Uncharacterized protein</fullName>
    </submittedName>
</protein>
<evidence type="ECO:0000313" key="2">
    <source>
        <dbReference type="EMBL" id="KAL3522578.1"/>
    </source>
</evidence>
<accession>A0ABD2ZUB3</accession>
<name>A0ABD2ZUB3_9GENT</name>
<proteinExistence type="predicted"/>
<gene>
    <name evidence="2" type="ORF">ACH5RR_015412</name>
</gene>
<evidence type="ECO:0000256" key="1">
    <source>
        <dbReference type="SAM" id="MobiDB-lite"/>
    </source>
</evidence>
<comment type="caution">
    <text evidence="2">The sequence shown here is derived from an EMBL/GenBank/DDBJ whole genome shotgun (WGS) entry which is preliminary data.</text>
</comment>
<sequence>MIAVLGLRKLVLEVTQAPTIAISGLRNLVLKVTQAPMIAVSSLRKLIWIGELPIIVGIYEEVIPCNAKLMGTDDKKSRLVFKAASLMASRHRTFLAMLVLLSIYCGHNRMAEAPLPGQSHASFLMHYVYAWSVYYFSTHYKVPNTLPVPMMTNYSREGGAWYFDKVILTILSIRATSLGSIKIFKWSLGAFSLNTNQCKGAFPILPLDANKYASSSFETWWSMGMRPLHLIRKYINAAFSSIVVKAKEPNATGFQEQKRDNSHVDEDEHSNNSDQHWKHKKKEVIIYALDESDLGRIKFFKEIPDISIPDVSLPRIV</sequence>
<evidence type="ECO:0000313" key="3">
    <source>
        <dbReference type="Proteomes" id="UP001630127"/>
    </source>
</evidence>